<evidence type="ECO:0000256" key="1">
    <source>
        <dbReference type="ARBA" id="ARBA00004571"/>
    </source>
</evidence>
<reference evidence="6 7" key="1">
    <citation type="submission" date="2016-07" db="EMBL/GenBank/DDBJ databases">
        <title>Whole-genome of two Shewanella species isolated from a digestive organ of sea cucumber Apostichopus japonicus Selenka 1867.</title>
        <authorList>
            <person name="Hong H.-H."/>
            <person name="Choi H."/>
            <person name="Cheon S."/>
            <person name="Oh J.-S."/>
            <person name="Lee H.-G."/>
            <person name="Park C."/>
        </authorList>
    </citation>
    <scope>NUCLEOTIDE SEQUENCE [LARGE SCALE GENOMIC DNA]</scope>
    <source>
        <strain evidence="6 7">CSB03KR</strain>
    </source>
</reference>
<proteinExistence type="inferred from homology"/>
<comment type="caution">
    <text evidence="6">The sequence shown here is derived from an EMBL/GenBank/DDBJ whole genome shotgun (WGS) entry which is preliminary data.</text>
</comment>
<dbReference type="PANTHER" id="PTHR34501">
    <property type="entry name" value="PROTEIN YDDL-RELATED"/>
    <property type="match status" value="1"/>
</dbReference>
<dbReference type="InterPro" id="IPR050298">
    <property type="entry name" value="Gram-neg_bact_OMP"/>
</dbReference>
<dbReference type="GO" id="GO:0009279">
    <property type="term" value="C:cell outer membrane"/>
    <property type="evidence" value="ECO:0007669"/>
    <property type="project" value="UniProtKB-SubCell"/>
</dbReference>
<evidence type="ECO:0000313" key="7">
    <source>
        <dbReference type="Proteomes" id="UP000095230"/>
    </source>
</evidence>
<dbReference type="PRINTS" id="PR00183">
    <property type="entry name" value="ECOLIPORIN"/>
</dbReference>
<evidence type="ECO:0000256" key="4">
    <source>
        <dbReference type="ARBA" id="ARBA00023136"/>
    </source>
</evidence>
<dbReference type="GO" id="GO:0034220">
    <property type="term" value="P:monoatomic ion transmembrane transport"/>
    <property type="evidence" value="ECO:0007669"/>
    <property type="project" value="InterPro"/>
</dbReference>
<dbReference type="STRING" id="23.BEL05_07835"/>
<organism evidence="6 7">
    <name type="scientific">Shewanella colwelliana</name>
    <name type="common">Alteromonas colwelliana</name>
    <dbReference type="NCBI Taxonomy" id="23"/>
    <lineage>
        <taxon>Bacteria</taxon>
        <taxon>Pseudomonadati</taxon>
        <taxon>Pseudomonadota</taxon>
        <taxon>Gammaproteobacteria</taxon>
        <taxon>Alteromonadales</taxon>
        <taxon>Shewanellaceae</taxon>
        <taxon>Shewanella</taxon>
    </lineage>
</organism>
<dbReference type="Proteomes" id="UP000095230">
    <property type="component" value="Unassembled WGS sequence"/>
</dbReference>
<dbReference type="Pfam" id="PF00267">
    <property type="entry name" value="Porin_1"/>
    <property type="match status" value="1"/>
</dbReference>
<feature type="chain" id="PRO_5009179267" evidence="5">
    <location>
        <begin position="22"/>
        <end position="402"/>
    </location>
</feature>
<dbReference type="InterPro" id="IPR001897">
    <property type="entry name" value="Porin_gammaproteobac"/>
</dbReference>
<dbReference type="Gene3D" id="2.40.160.10">
    <property type="entry name" value="Porin"/>
    <property type="match status" value="1"/>
</dbReference>
<dbReference type="InterPro" id="IPR023614">
    <property type="entry name" value="Porin_dom_sf"/>
</dbReference>
<dbReference type="OrthoDB" id="784582at2"/>
<dbReference type="PANTHER" id="PTHR34501:SF2">
    <property type="entry name" value="OUTER MEMBRANE PORIN F-RELATED"/>
    <property type="match status" value="1"/>
</dbReference>
<sequence>MKKSLLATALAAVIFVPAASAIEIYKDDKNAVEIGGFIDARVINTQGETEVVNGASRINFGFTREMTDGWKAFTKLEWGVNPFGNSEIVYSSESNFESQSGDFLNNRLGYVGLSHDTYGSLTIGKQWGAWYDVVYNTNYGFVWDGNAAGVYTYNKADGAINGVGRGDKIVQYRNGFGDVSFAVQAQLKNNSFYTCENLPGLSTDCEERWNNNEESQEVDYGYTYGGSVTYQATDKLVVTAGVNRGEFDVSFHTGEQITAVDLIYGAGVTWGNFDADGFYGAANFNKNENHDTDNLGRLIKDSYGIESLFSYKFENGLRPFISYNLLDAGSDYVIQPNNVDPNDVFKRQFVVAGLHYVWDANTVLYIEGRKDFSDFSSADKEQEARMSISEEDGIAIGIRYTL</sequence>
<dbReference type="InterPro" id="IPR001702">
    <property type="entry name" value="Porin_Gram-ve"/>
</dbReference>
<dbReference type="SUPFAM" id="SSF56935">
    <property type="entry name" value="Porins"/>
    <property type="match status" value="1"/>
</dbReference>
<accession>A0A1E5IVW7</accession>
<dbReference type="AlphaFoldDB" id="A0A1E5IVW7"/>
<evidence type="ECO:0000256" key="5">
    <source>
        <dbReference type="SAM" id="SignalP"/>
    </source>
</evidence>
<dbReference type="GO" id="GO:0015288">
    <property type="term" value="F:porin activity"/>
    <property type="evidence" value="ECO:0007669"/>
    <property type="project" value="InterPro"/>
</dbReference>
<protein>
    <submittedName>
        <fullName evidence="6">Porin</fullName>
    </submittedName>
</protein>
<keyword evidence="4" id="KW-0472">Membrane</keyword>
<gene>
    <name evidence="6" type="ORF">BEL05_07835</name>
</gene>
<dbReference type="InterPro" id="IPR033900">
    <property type="entry name" value="Gram_neg_porin_domain"/>
</dbReference>
<comment type="subcellular location">
    <subcellularLocation>
        <location evidence="1">Cell outer membrane</location>
        <topology evidence="1">Multi-pass membrane protein</topology>
    </subcellularLocation>
</comment>
<dbReference type="EMBL" id="MCBT01000016">
    <property type="protein sequence ID" value="OEG74692.1"/>
    <property type="molecule type" value="Genomic_DNA"/>
</dbReference>
<name>A0A1E5IVW7_SHECO</name>
<evidence type="ECO:0000256" key="3">
    <source>
        <dbReference type="ARBA" id="ARBA00022729"/>
    </source>
</evidence>
<comment type="similarity">
    <text evidence="2">Belongs to the Gram-negative porin family.</text>
</comment>
<keyword evidence="3 5" id="KW-0732">Signal</keyword>
<evidence type="ECO:0000313" key="6">
    <source>
        <dbReference type="EMBL" id="OEG74692.1"/>
    </source>
</evidence>
<dbReference type="RefSeq" id="WP_069670650.1">
    <property type="nucleotide sequence ID" value="NZ_MCBT01000016.1"/>
</dbReference>
<feature type="signal peptide" evidence="5">
    <location>
        <begin position="1"/>
        <end position="21"/>
    </location>
</feature>
<evidence type="ECO:0000256" key="2">
    <source>
        <dbReference type="ARBA" id="ARBA00007539"/>
    </source>
</evidence>
<dbReference type="CDD" id="cd00342">
    <property type="entry name" value="gram_neg_porins"/>
    <property type="match status" value="1"/>
</dbReference>